<accession>A0A3Q2XUJ3</accession>
<feature type="region of interest" description="Disordered" evidence="7">
    <location>
        <begin position="418"/>
        <end position="477"/>
    </location>
</feature>
<keyword evidence="5" id="KW-0963">Cytoplasm</keyword>
<dbReference type="Gene3D" id="2.60.40.790">
    <property type="match status" value="1"/>
</dbReference>
<keyword evidence="10" id="KW-1185">Reference proteome</keyword>
<organism evidence="9 10">
    <name type="scientific">Hippocampus comes</name>
    <name type="common">Tiger tail seahorse</name>
    <dbReference type="NCBI Taxonomy" id="109280"/>
    <lineage>
        <taxon>Eukaryota</taxon>
        <taxon>Metazoa</taxon>
        <taxon>Chordata</taxon>
        <taxon>Craniata</taxon>
        <taxon>Vertebrata</taxon>
        <taxon>Euteleostomi</taxon>
        <taxon>Actinopterygii</taxon>
        <taxon>Neopterygii</taxon>
        <taxon>Teleostei</taxon>
        <taxon>Neoteleostei</taxon>
        <taxon>Acanthomorphata</taxon>
        <taxon>Syngnathiaria</taxon>
        <taxon>Syngnathiformes</taxon>
        <taxon>Syngnathoidei</taxon>
        <taxon>Syngnathidae</taxon>
        <taxon>Hippocampus</taxon>
    </lineage>
</organism>
<feature type="compositionally biased region" description="Low complexity" evidence="7">
    <location>
        <begin position="425"/>
        <end position="442"/>
    </location>
</feature>
<dbReference type="FunFam" id="2.60.40.790:FF:000022">
    <property type="entry name" value="Protein SHQ1 homolog"/>
    <property type="match status" value="1"/>
</dbReference>
<evidence type="ECO:0000256" key="3">
    <source>
        <dbReference type="ARBA" id="ARBA00005607"/>
    </source>
</evidence>
<dbReference type="OMA" id="HNIESAW"/>
<evidence type="ECO:0000256" key="2">
    <source>
        <dbReference type="ARBA" id="ARBA00004642"/>
    </source>
</evidence>
<dbReference type="Pfam" id="PF04925">
    <property type="entry name" value="SHQ1"/>
    <property type="match status" value="1"/>
</dbReference>
<protein>
    <recommendedName>
        <fullName evidence="4">Protein SHQ1 homolog</fullName>
    </recommendedName>
</protein>
<dbReference type="Pfam" id="PF21413">
    <property type="entry name" value="SHQ1-like_CS"/>
    <property type="match status" value="1"/>
</dbReference>
<feature type="compositionally biased region" description="Polar residues" evidence="7">
    <location>
        <begin position="549"/>
        <end position="558"/>
    </location>
</feature>
<evidence type="ECO:0000313" key="10">
    <source>
        <dbReference type="Proteomes" id="UP000264820"/>
    </source>
</evidence>
<dbReference type="PANTHER" id="PTHR12967">
    <property type="entry name" value="PROTEIN SHQ1 HOMOLOG"/>
    <property type="match status" value="1"/>
</dbReference>
<dbReference type="InterPro" id="IPR007052">
    <property type="entry name" value="CS_dom"/>
</dbReference>
<dbReference type="GO" id="GO:0000493">
    <property type="term" value="P:box H/ACA snoRNP assembly"/>
    <property type="evidence" value="ECO:0007669"/>
    <property type="project" value="InterPro"/>
</dbReference>
<dbReference type="PANTHER" id="PTHR12967:SF0">
    <property type="entry name" value="PROTEIN SHQ1 HOMOLOG"/>
    <property type="match status" value="1"/>
</dbReference>
<evidence type="ECO:0000256" key="5">
    <source>
        <dbReference type="ARBA" id="ARBA00022490"/>
    </source>
</evidence>
<reference evidence="9" key="1">
    <citation type="submission" date="2025-08" db="UniProtKB">
        <authorList>
            <consortium name="Ensembl"/>
        </authorList>
    </citation>
    <scope>IDENTIFICATION</scope>
</reference>
<dbReference type="Proteomes" id="UP000264820">
    <property type="component" value="Unplaced"/>
</dbReference>
<evidence type="ECO:0000256" key="1">
    <source>
        <dbReference type="ARBA" id="ARBA00004514"/>
    </source>
</evidence>
<keyword evidence="6" id="KW-0539">Nucleus</keyword>
<feature type="compositionally biased region" description="Basic and acidic residues" evidence="7">
    <location>
        <begin position="457"/>
        <end position="471"/>
    </location>
</feature>
<evidence type="ECO:0000313" key="9">
    <source>
        <dbReference type="Ensembl" id="ENSHCOP00000008525.1"/>
    </source>
</evidence>
<dbReference type="STRING" id="109280.ENSHCOP00000008525"/>
<dbReference type="InterPro" id="IPR048696">
    <property type="entry name" value="SHQ1-like_CS"/>
</dbReference>
<evidence type="ECO:0000256" key="6">
    <source>
        <dbReference type="ARBA" id="ARBA00023242"/>
    </source>
</evidence>
<dbReference type="GeneTree" id="ENSGT00390000007605"/>
<dbReference type="GO" id="GO:0005829">
    <property type="term" value="C:cytosol"/>
    <property type="evidence" value="ECO:0007669"/>
    <property type="project" value="UniProtKB-SubCell"/>
</dbReference>
<proteinExistence type="inferred from homology"/>
<sequence>MITPAFDLSQDPEYLILSVRVPYTRTSEFDLYIDGADVKFYAKPYFLRLTLPGRVVEDGREKATFDIDKGLFTVHIPKETSGVHFEGLQMLTSLLAPRGSRSAKPLLEDINCHESGANDDAEDEEESDWQVEQEVYVERSEEELSALQKYGFGNKRSGVFGRLQEELSDVVDVKNPDSTTTTERRRARLEAEAEAFSPDHYLADLFEDDEIRRLLQFRSWWTKLVPSPEQEEDSEEKEQLRKFNNQSYLLDKTLRHQVWLSLVDIILAYCYEVRSTQGEHNVESPWTIRKLSGTLCWLETYSSLQEVLVSFGRRVLCYPLYRHFSMVSAAVSDTAAVFGSGRACVLKCLLDIHQVFRQNDPAYILNDLYVTDYCIWIQKIKSKKLSALAAALQKVSLQKRDLDLDIEELEEAATMVLEEEDDASESASVHHSSNRSSDSSASGEDDESEAEGQAGAESRRGEGGESSKDSPLKPPHTSAVCAAIPLERAATRLSAENKVRILPQAPQGAAPLIQELGELKISEEFRGGPEAEREPSQRSGAPSGGNGGQTLFESSPRTNPLLIIPKGEDPHTPDLIS</sequence>
<feature type="compositionally biased region" description="Basic and acidic residues" evidence="7">
    <location>
        <begin position="566"/>
        <end position="577"/>
    </location>
</feature>
<reference evidence="9" key="2">
    <citation type="submission" date="2025-09" db="UniProtKB">
        <authorList>
            <consortium name="Ensembl"/>
        </authorList>
    </citation>
    <scope>IDENTIFICATION</scope>
</reference>
<dbReference type="Ensembl" id="ENSHCOT00000000153.1">
    <property type="protein sequence ID" value="ENSHCOP00000008525.1"/>
    <property type="gene ID" value="ENSHCOG00000010799.1"/>
</dbReference>
<feature type="region of interest" description="Disordered" evidence="7">
    <location>
        <begin position="514"/>
        <end position="577"/>
    </location>
</feature>
<dbReference type="GO" id="GO:0005654">
    <property type="term" value="C:nucleoplasm"/>
    <property type="evidence" value="ECO:0007669"/>
    <property type="project" value="UniProtKB-SubCell"/>
</dbReference>
<evidence type="ECO:0000256" key="4">
    <source>
        <dbReference type="ARBA" id="ARBA00013750"/>
    </source>
</evidence>
<feature type="compositionally biased region" description="Basic and acidic residues" evidence="7">
    <location>
        <begin position="517"/>
        <end position="536"/>
    </location>
</feature>
<dbReference type="PROSITE" id="PS51203">
    <property type="entry name" value="CS"/>
    <property type="match status" value="1"/>
</dbReference>
<evidence type="ECO:0000256" key="7">
    <source>
        <dbReference type="SAM" id="MobiDB-lite"/>
    </source>
</evidence>
<comment type="similarity">
    <text evidence="3">Belongs to the SHQ1 family.</text>
</comment>
<dbReference type="AlphaFoldDB" id="A0A3Q2XUJ3"/>
<evidence type="ECO:0000259" key="8">
    <source>
        <dbReference type="PROSITE" id="PS51203"/>
    </source>
</evidence>
<comment type="subcellular location">
    <subcellularLocation>
        <location evidence="1">Cytoplasm</location>
        <location evidence="1">Cytosol</location>
    </subcellularLocation>
    <subcellularLocation>
        <location evidence="2">Nucleus</location>
        <location evidence="2">Nucleoplasm</location>
    </subcellularLocation>
</comment>
<feature type="domain" description="CS" evidence="8">
    <location>
        <begin position="1"/>
        <end position="89"/>
    </location>
</feature>
<dbReference type="InterPro" id="IPR007009">
    <property type="entry name" value="Shq1_C"/>
</dbReference>
<dbReference type="GO" id="GO:0051082">
    <property type="term" value="F:unfolded protein binding"/>
    <property type="evidence" value="ECO:0007669"/>
    <property type="project" value="TreeGrafter"/>
</dbReference>
<dbReference type="InterPro" id="IPR039742">
    <property type="entry name" value="Shq1"/>
</dbReference>
<name>A0A3Q2XUJ3_HIPCM</name>
<dbReference type="InterPro" id="IPR008978">
    <property type="entry name" value="HSP20-like_chaperone"/>
</dbReference>